<evidence type="ECO:0000313" key="2">
    <source>
        <dbReference type="EMBL" id="MDI5964926.1"/>
    </source>
</evidence>
<dbReference type="EMBL" id="JAAGKO020000028">
    <property type="protein sequence ID" value="MDI5964926.1"/>
    <property type="molecule type" value="Genomic_DNA"/>
</dbReference>
<organism evidence="2 3">
    <name type="scientific">Streptantibioticus silvisoli</name>
    <dbReference type="NCBI Taxonomy" id="2705255"/>
    <lineage>
        <taxon>Bacteria</taxon>
        <taxon>Bacillati</taxon>
        <taxon>Actinomycetota</taxon>
        <taxon>Actinomycetes</taxon>
        <taxon>Kitasatosporales</taxon>
        <taxon>Streptomycetaceae</taxon>
        <taxon>Streptantibioticus</taxon>
    </lineage>
</organism>
<gene>
    <name evidence="2" type="ORF">POF43_019730</name>
</gene>
<protein>
    <submittedName>
        <fullName evidence="2">Uncharacterized protein</fullName>
    </submittedName>
</protein>
<dbReference type="RefSeq" id="WP_271322674.1">
    <property type="nucleotide sequence ID" value="NZ_JAAGKO020000028.1"/>
</dbReference>
<sequence length="90" mass="9765">MDLPTAVLWGATARMLARDGLTMGRILHARLRTTGRRLLGYAVRAGLEELRRPGPRTTHWPAGRSQHDDGPPLADADSLGCFGFDVTGGR</sequence>
<evidence type="ECO:0000256" key="1">
    <source>
        <dbReference type="SAM" id="MobiDB-lite"/>
    </source>
</evidence>
<accession>A0ABT6W5Y8</accession>
<dbReference type="Proteomes" id="UP001156398">
    <property type="component" value="Unassembled WGS sequence"/>
</dbReference>
<feature type="region of interest" description="Disordered" evidence="1">
    <location>
        <begin position="52"/>
        <end position="76"/>
    </location>
</feature>
<proteinExistence type="predicted"/>
<comment type="caution">
    <text evidence="2">The sequence shown here is derived from an EMBL/GenBank/DDBJ whole genome shotgun (WGS) entry which is preliminary data.</text>
</comment>
<reference evidence="2 3" key="1">
    <citation type="submission" date="2023-05" db="EMBL/GenBank/DDBJ databases">
        <title>Streptantibioticus silvisoli sp. nov., acidotolerant actinomycetes 1 from pine litter.</title>
        <authorList>
            <person name="Swiecimska M."/>
            <person name="Golinska P."/>
            <person name="Sangal V."/>
            <person name="Wachnowicz B."/>
            <person name="Goodfellow M."/>
        </authorList>
    </citation>
    <scope>NUCLEOTIDE SEQUENCE [LARGE SCALE GENOMIC DNA]</scope>
    <source>
        <strain evidence="2 3">SL54</strain>
    </source>
</reference>
<keyword evidence="3" id="KW-1185">Reference proteome</keyword>
<name>A0ABT6W5Y8_9ACTN</name>
<evidence type="ECO:0000313" key="3">
    <source>
        <dbReference type="Proteomes" id="UP001156398"/>
    </source>
</evidence>